<keyword evidence="8" id="KW-1185">Reference proteome</keyword>
<keyword evidence="3" id="KW-0547">Nucleotide-binding</keyword>
<organism evidence="7 8">
    <name type="scientific">Microbacterium pseudoresistens</name>
    <dbReference type="NCBI Taxonomy" id="640634"/>
    <lineage>
        <taxon>Bacteria</taxon>
        <taxon>Bacillati</taxon>
        <taxon>Actinomycetota</taxon>
        <taxon>Actinomycetes</taxon>
        <taxon>Micrococcales</taxon>
        <taxon>Microbacteriaceae</taxon>
        <taxon>Microbacterium</taxon>
    </lineage>
</organism>
<evidence type="ECO:0000256" key="5">
    <source>
        <dbReference type="ARBA" id="ARBA00022840"/>
    </source>
</evidence>
<feature type="domain" description="Carbohydrate kinase PfkB" evidence="6">
    <location>
        <begin position="9"/>
        <end position="303"/>
    </location>
</feature>
<keyword evidence="5" id="KW-0067">ATP-binding</keyword>
<dbReference type="InterPro" id="IPR029056">
    <property type="entry name" value="Ribokinase-like"/>
</dbReference>
<dbReference type="InterPro" id="IPR002173">
    <property type="entry name" value="Carboh/pur_kinase_PfkB_CS"/>
</dbReference>
<keyword evidence="2 7" id="KW-0808">Transferase</keyword>
<dbReference type="PROSITE" id="PS00584">
    <property type="entry name" value="PFKB_KINASES_2"/>
    <property type="match status" value="1"/>
</dbReference>
<accession>A0A7Y9EUV8</accession>
<reference evidence="7 8" key="1">
    <citation type="submission" date="2020-07" db="EMBL/GenBank/DDBJ databases">
        <title>Sequencing the genomes of 1000 actinobacteria strains.</title>
        <authorList>
            <person name="Klenk H.-P."/>
        </authorList>
    </citation>
    <scope>NUCLEOTIDE SEQUENCE [LARGE SCALE GENOMIC DNA]</scope>
    <source>
        <strain evidence="7 8">DSM 22185</strain>
    </source>
</reference>
<sequence>MRSSGELDIVAFGEALGVFETTGTGRLRSGDDMRFTFAGAESNVAIGAARQGKRVAWVSALGGDPMAAAIERELRAEGVDVCAWRDARHATGAIVKVRRTGHRTQMIYMRAMSAFAMAPARAFDFSPIERSRFLHVSGVTLGVGADAREAMREALEVAHRNGVMVSFDVNFRRTMWSAEEASPFMQEVARRADVVFASPDEAELLVGSGSVAELARAVKAMGPSSVVMKLGARGALALDAEGIDHYGPAAEAQALDVVGAGDAFAAGYLCALLDGCDATSALDTANRTAAAAISSRGDWEGLPSAEELAEGGIFETEVWR</sequence>
<dbReference type="Pfam" id="PF00294">
    <property type="entry name" value="PfkB"/>
    <property type="match status" value="1"/>
</dbReference>
<dbReference type="PANTHER" id="PTHR43085:SF1">
    <property type="entry name" value="PSEUDOURIDINE KINASE-RELATED"/>
    <property type="match status" value="1"/>
</dbReference>
<evidence type="ECO:0000256" key="2">
    <source>
        <dbReference type="ARBA" id="ARBA00022679"/>
    </source>
</evidence>
<dbReference type="EC" id="2.7.1.45" evidence="7"/>
<dbReference type="PANTHER" id="PTHR43085">
    <property type="entry name" value="HEXOKINASE FAMILY MEMBER"/>
    <property type="match status" value="1"/>
</dbReference>
<name>A0A7Y9EUV8_9MICO</name>
<comment type="caution">
    <text evidence="7">The sequence shown here is derived from an EMBL/GenBank/DDBJ whole genome shotgun (WGS) entry which is preliminary data.</text>
</comment>
<dbReference type="SUPFAM" id="SSF53613">
    <property type="entry name" value="Ribokinase-like"/>
    <property type="match status" value="1"/>
</dbReference>
<dbReference type="EMBL" id="JACCBH010000001">
    <property type="protein sequence ID" value="NYD54407.1"/>
    <property type="molecule type" value="Genomic_DNA"/>
</dbReference>
<protein>
    <submittedName>
        <fullName evidence="7">2-dehydro-3-deoxygluconokinase</fullName>
        <ecNumber evidence="7">2.7.1.45</ecNumber>
    </submittedName>
</protein>
<dbReference type="Gene3D" id="3.40.1190.20">
    <property type="match status" value="1"/>
</dbReference>
<evidence type="ECO:0000313" key="8">
    <source>
        <dbReference type="Proteomes" id="UP000552045"/>
    </source>
</evidence>
<evidence type="ECO:0000256" key="4">
    <source>
        <dbReference type="ARBA" id="ARBA00022777"/>
    </source>
</evidence>
<evidence type="ECO:0000256" key="3">
    <source>
        <dbReference type="ARBA" id="ARBA00022741"/>
    </source>
</evidence>
<evidence type="ECO:0000256" key="1">
    <source>
        <dbReference type="ARBA" id="ARBA00010688"/>
    </source>
</evidence>
<dbReference type="Proteomes" id="UP000552045">
    <property type="component" value="Unassembled WGS sequence"/>
</dbReference>
<dbReference type="GO" id="GO:0008673">
    <property type="term" value="F:2-dehydro-3-deoxygluconokinase activity"/>
    <property type="evidence" value="ECO:0007669"/>
    <property type="project" value="UniProtKB-EC"/>
</dbReference>
<gene>
    <name evidence="7" type="ORF">BKA02_001462</name>
</gene>
<dbReference type="GO" id="GO:0005524">
    <property type="term" value="F:ATP binding"/>
    <property type="evidence" value="ECO:0007669"/>
    <property type="project" value="UniProtKB-KW"/>
</dbReference>
<dbReference type="InterPro" id="IPR011611">
    <property type="entry name" value="PfkB_dom"/>
</dbReference>
<evidence type="ECO:0000313" key="7">
    <source>
        <dbReference type="EMBL" id="NYD54407.1"/>
    </source>
</evidence>
<proteinExistence type="inferred from homology"/>
<dbReference type="InterPro" id="IPR050306">
    <property type="entry name" value="PfkB_Carbo_kinase"/>
</dbReference>
<dbReference type="CDD" id="cd01166">
    <property type="entry name" value="KdgK"/>
    <property type="match status" value="1"/>
</dbReference>
<dbReference type="RefSeq" id="WP_179432702.1">
    <property type="nucleotide sequence ID" value="NZ_BAABLC010000001.1"/>
</dbReference>
<comment type="similarity">
    <text evidence="1">Belongs to the carbohydrate kinase PfkB family.</text>
</comment>
<keyword evidence="4 7" id="KW-0418">Kinase</keyword>
<evidence type="ECO:0000259" key="6">
    <source>
        <dbReference type="Pfam" id="PF00294"/>
    </source>
</evidence>
<dbReference type="AlphaFoldDB" id="A0A7Y9EUV8"/>